<gene>
    <name evidence="1" type="ORF">METZ01_LOCUS94341</name>
</gene>
<sequence length="37" mass="4506">MDSNRHFARVKWVDFEGDIYFSNQLRPIPINWAFFMG</sequence>
<reference evidence="1" key="1">
    <citation type="submission" date="2018-05" db="EMBL/GenBank/DDBJ databases">
        <authorList>
            <person name="Lanie J.A."/>
            <person name="Ng W.-L."/>
            <person name="Kazmierczak K.M."/>
            <person name="Andrzejewski T.M."/>
            <person name="Davidsen T.M."/>
            <person name="Wayne K.J."/>
            <person name="Tettelin H."/>
            <person name="Glass J.I."/>
            <person name="Rusch D."/>
            <person name="Podicherti R."/>
            <person name="Tsui H.-C.T."/>
            <person name="Winkler M.E."/>
        </authorList>
    </citation>
    <scope>NUCLEOTIDE SEQUENCE</scope>
</reference>
<protein>
    <submittedName>
        <fullName evidence="1">Uncharacterized protein</fullName>
    </submittedName>
</protein>
<dbReference type="EMBL" id="UINC01009245">
    <property type="protein sequence ID" value="SVA41487.1"/>
    <property type="molecule type" value="Genomic_DNA"/>
</dbReference>
<evidence type="ECO:0000313" key="1">
    <source>
        <dbReference type="EMBL" id="SVA41487.1"/>
    </source>
</evidence>
<proteinExistence type="predicted"/>
<name>A0A381VPC3_9ZZZZ</name>
<accession>A0A381VPC3</accession>
<organism evidence="1">
    <name type="scientific">marine metagenome</name>
    <dbReference type="NCBI Taxonomy" id="408172"/>
    <lineage>
        <taxon>unclassified sequences</taxon>
        <taxon>metagenomes</taxon>
        <taxon>ecological metagenomes</taxon>
    </lineage>
</organism>
<dbReference type="AlphaFoldDB" id="A0A381VPC3"/>